<dbReference type="SUPFAM" id="SSF51197">
    <property type="entry name" value="Clavaminate synthase-like"/>
    <property type="match status" value="1"/>
</dbReference>
<dbReference type="EMBL" id="ML977314">
    <property type="protein sequence ID" value="KAF2120329.1"/>
    <property type="molecule type" value="Genomic_DNA"/>
</dbReference>
<dbReference type="GO" id="GO:0051213">
    <property type="term" value="F:dioxygenase activity"/>
    <property type="evidence" value="ECO:0007669"/>
    <property type="project" value="UniProtKB-KW"/>
</dbReference>
<dbReference type="PANTHER" id="PTHR20883">
    <property type="entry name" value="PHYTANOYL-COA DIOXYGENASE DOMAIN CONTAINING 1"/>
    <property type="match status" value="1"/>
</dbReference>
<evidence type="ECO:0000256" key="2">
    <source>
        <dbReference type="ARBA" id="ARBA00005830"/>
    </source>
</evidence>
<keyword evidence="7" id="KW-0408">Iron</keyword>
<evidence type="ECO:0000313" key="8">
    <source>
        <dbReference type="EMBL" id="KAF2120329.1"/>
    </source>
</evidence>
<organism evidence="8 9">
    <name type="scientific">Lophiotrema nucula</name>
    <dbReference type="NCBI Taxonomy" id="690887"/>
    <lineage>
        <taxon>Eukaryota</taxon>
        <taxon>Fungi</taxon>
        <taxon>Dikarya</taxon>
        <taxon>Ascomycota</taxon>
        <taxon>Pezizomycotina</taxon>
        <taxon>Dothideomycetes</taxon>
        <taxon>Pleosporomycetidae</taxon>
        <taxon>Pleosporales</taxon>
        <taxon>Lophiotremataceae</taxon>
        <taxon>Lophiotrema</taxon>
    </lineage>
</organism>
<dbReference type="InterPro" id="IPR008775">
    <property type="entry name" value="Phytyl_CoA_dOase-like"/>
</dbReference>
<dbReference type="GO" id="GO:0046872">
    <property type="term" value="F:metal ion binding"/>
    <property type="evidence" value="ECO:0007669"/>
    <property type="project" value="UniProtKB-KW"/>
</dbReference>
<dbReference type="Gene3D" id="2.60.120.620">
    <property type="entry name" value="q2cbj1_9rhob like domain"/>
    <property type="match status" value="1"/>
</dbReference>
<evidence type="ECO:0000256" key="4">
    <source>
        <dbReference type="ARBA" id="ARBA00022723"/>
    </source>
</evidence>
<reference evidence="8" key="1">
    <citation type="journal article" date="2020" name="Stud. Mycol.">
        <title>101 Dothideomycetes genomes: a test case for predicting lifestyles and emergence of pathogens.</title>
        <authorList>
            <person name="Haridas S."/>
            <person name="Albert R."/>
            <person name="Binder M."/>
            <person name="Bloem J."/>
            <person name="Labutti K."/>
            <person name="Salamov A."/>
            <person name="Andreopoulos B."/>
            <person name="Baker S."/>
            <person name="Barry K."/>
            <person name="Bills G."/>
            <person name="Bluhm B."/>
            <person name="Cannon C."/>
            <person name="Castanera R."/>
            <person name="Culley D."/>
            <person name="Daum C."/>
            <person name="Ezra D."/>
            <person name="Gonzalez J."/>
            <person name="Henrissat B."/>
            <person name="Kuo A."/>
            <person name="Liang C."/>
            <person name="Lipzen A."/>
            <person name="Lutzoni F."/>
            <person name="Magnuson J."/>
            <person name="Mondo S."/>
            <person name="Nolan M."/>
            <person name="Ohm R."/>
            <person name="Pangilinan J."/>
            <person name="Park H.-J."/>
            <person name="Ramirez L."/>
            <person name="Alfaro M."/>
            <person name="Sun H."/>
            <person name="Tritt A."/>
            <person name="Yoshinaga Y."/>
            <person name="Zwiers L.-H."/>
            <person name="Turgeon B."/>
            <person name="Goodwin S."/>
            <person name="Spatafora J."/>
            <person name="Crous P."/>
            <person name="Grigoriev I."/>
        </authorList>
    </citation>
    <scope>NUCLEOTIDE SEQUENCE</scope>
    <source>
        <strain evidence="8">CBS 627.86</strain>
    </source>
</reference>
<evidence type="ECO:0000313" key="9">
    <source>
        <dbReference type="Proteomes" id="UP000799770"/>
    </source>
</evidence>
<comment type="cofactor">
    <cofactor evidence="1">
        <name>Fe cation</name>
        <dbReference type="ChEBI" id="CHEBI:24875"/>
    </cofactor>
</comment>
<comment type="subunit">
    <text evidence="3">Homodimer.</text>
</comment>
<dbReference type="AlphaFoldDB" id="A0A6A5ZLR6"/>
<keyword evidence="9" id="KW-1185">Reference proteome</keyword>
<keyword evidence="4" id="KW-0479">Metal-binding</keyword>
<evidence type="ECO:0000256" key="6">
    <source>
        <dbReference type="ARBA" id="ARBA00023002"/>
    </source>
</evidence>
<dbReference type="OrthoDB" id="445007at2759"/>
<keyword evidence="5" id="KW-0223">Dioxygenase</keyword>
<accession>A0A6A5ZLR6</accession>
<dbReference type="PANTHER" id="PTHR20883:SF45">
    <property type="entry name" value="PHYTANOYL-COA DIOXYGENASE FAMILY PROTEIN"/>
    <property type="match status" value="1"/>
</dbReference>
<evidence type="ECO:0008006" key="10">
    <source>
        <dbReference type="Google" id="ProtNLM"/>
    </source>
</evidence>
<evidence type="ECO:0000256" key="1">
    <source>
        <dbReference type="ARBA" id="ARBA00001962"/>
    </source>
</evidence>
<name>A0A6A5ZLR6_9PLEO</name>
<evidence type="ECO:0000256" key="5">
    <source>
        <dbReference type="ARBA" id="ARBA00022964"/>
    </source>
</evidence>
<proteinExistence type="inferred from homology"/>
<sequence length="311" mass="35008">MSPARVSELPPGVQKVPADADLDYVIKLLKRDGGVFVKGLVSEEDVDKAYGECKERLENDMEWDGTFFPKETQRAPGLIGLSPTYTMTQVMNPLYKAICDSFLTTRSWFWWGEERKESVSKPYIHSCTAMRIGPGGKAQPLHRDDYIGHNIHTEVEEWDDERDKNRETAAGLFVAGCKVTKENGGTAFIPGSHLWGNDRKTPPDPSLCVHAEMDKGDAFIMLASAFHGGGTNSTQDQKRMMFATFVTRGYLRQEENQFLAVPPEKARQYPREVLEYMGYSLSDPACGTVEQMDPIYSILPELKAEAKYKDF</sequence>
<gene>
    <name evidence="8" type="ORF">BDV96DRAFT_323637</name>
</gene>
<protein>
    <recommendedName>
        <fullName evidence="10">Phytanoyl-CoA dioxygenase family protein</fullName>
    </recommendedName>
</protein>
<dbReference type="Proteomes" id="UP000799770">
    <property type="component" value="Unassembled WGS sequence"/>
</dbReference>
<comment type="similarity">
    <text evidence="2">Belongs to the PhyH family.</text>
</comment>
<evidence type="ECO:0000256" key="7">
    <source>
        <dbReference type="ARBA" id="ARBA00023004"/>
    </source>
</evidence>
<evidence type="ECO:0000256" key="3">
    <source>
        <dbReference type="ARBA" id="ARBA00011738"/>
    </source>
</evidence>
<dbReference type="Pfam" id="PF05721">
    <property type="entry name" value="PhyH"/>
    <property type="match status" value="1"/>
</dbReference>
<keyword evidence="6" id="KW-0560">Oxidoreductase</keyword>